<dbReference type="EMBL" id="MDYQ01000035">
    <property type="protein sequence ID" value="PRP86121.1"/>
    <property type="molecule type" value="Genomic_DNA"/>
</dbReference>
<name>A0A2P6NQ86_9EUKA</name>
<feature type="region of interest" description="Disordered" evidence="1">
    <location>
        <begin position="18"/>
        <end position="48"/>
    </location>
</feature>
<sequence length="76" mass="7571">MVGCINFVSSWVIMSGADISSSSSSSTSTSTNGNTITATASGTSPVNTPVTTAAAPVSDASVIKATISAMMMFLLF</sequence>
<evidence type="ECO:0000256" key="1">
    <source>
        <dbReference type="SAM" id="MobiDB-lite"/>
    </source>
</evidence>
<gene>
    <name evidence="2" type="ORF">PROFUN_03108</name>
</gene>
<proteinExistence type="predicted"/>
<dbReference type="Proteomes" id="UP000241769">
    <property type="component" value="Unassembled WGS sequence"/>
</dbReference>
<dbReference type="InParanoid" id="A0A2P6NQ86"/>
<organism evidence="2 3">
    <name type="scientific">Planoprotostelium fungivorum</name>
    <dbReference type="NCBI Taxonomy" id="1890364"/>
    <lineage>
        <taxon>Eukaryota</taxon>
        <taxon>Amoebozoa</taxon>
        <taxon>Evosea</taxon>
        <taxon>Variosea</taxon>
        <taxon>Cavosteliida</taxon>
        <taxon>Cavosteliaceae</taxon>
        <taxon>Planoprotostelium</taxon>
    </lineage>
</organism>
<comment type="caution">
    <text evidence="2">The sequence shown here is derived from an EMBL/GenBank/DDBJ whole genome shotgun (WGS) entry which is preliminary data.</text>
</comment>
<reference evidence="2 3" key="1">
    <citation type="journal article" date="2018" name="Genome Biol. Evol.">
        <title>Multiple Roots of Fruiting Body Formation in Amoebozoa.</title>
        <authorList>
            <person name="Hillmann F."/>
            <person name="Forbes G."/>
            <person name="Novohradska S."/>
            <person name="Ferling I."/>
            <person name="Riege K."/>
            <person name="Groth M."/>
            <person name="Westermann M."/>
            <person name="Marz M."/>
            <person name="Spaller T."/>
            <person name="Winckler T."/>
            <person name="Schaap P."/>
            <person name="Glockner G."/>
        </authorList>
    </citation>
    <scope>NUCLEOTIDE SEQUENCE [LARGE SCALE GENOMIC DNA]</scope>
    <source>
        <strain evidence="2 3">Jena</strain>
    </source>
</reference>
<evidence type="ECO:0000313" key="2">
    <source>
        <dbReference type="EMBL" id="PRP86121.1"/>
    </source>
</evidence>
<dbReference type="AlphaFoldDB" id="A0A2P6NQ86"/>
<feature type="compositionally biased region" description="Low complexity" evidence="1">
    <location>
        <begin position="19"/>
        <end position="44"/>
    </location>
</feature>
<protein>
    <submittedName>
        <fullName evidence="2">Uncharacterized protein</fullName>
    </submittedName>
</protein>
<keyword evidence="3" id="KW-1185">Reference proteome</keyword>
<accession>A0A2P6NQ86</accession>
<evidence type="ECO:0000313" key="3">
    <source>
        <dbReference type="Proteomes" id="UP000241769"/>
    </source>
</evidence>